<dbReference type="CDD" id="cd04664">
    <property type="entry name" value="NUDIX_DHNTPase_like"/>
    <property type="match status" value="1"/>
</dbReference>
<organism evidence="3">
    <name type="scientific">bioreactor metagenome</name>
    <dbReference type="NCBI Taxonomy" id="1076179"/>
    <lineage>
        <taxon>unclassified sequences</taxon>
        <taxon>metagenomes</taxon>
        <taxon>ecological metagenomes</taxon>
    </lineage>
</organism>
<feature type="domain" description="Nudix hydrolase" evidence="2">
    <location>
        <begin position="2"/>
        <end position="136"/>
    </location>
</feature>
<evidence type="ECO:0000259" key="2">
    <source>
        <dbReference type="PROSITE" id="PS51462"/>
    </source>
</evidence>
<dbReference type="PANTHER" id="PTHR43736">
    <property type="entry name" value="ADP-RIBOSE PYROPHOSPHATASE"/>
    <property type="match status" value="1"/>
</dbReference>
<dbReference type="AlphaFoldDB" id="A0A645BMF5"/>
<dbReference type="PROSITE" id="PS51462">
    <property type="entry name" value="NUDIX"/>
    <property type="match status" value="1"/>
</dbReference>
<evidence type="ECO:0000256" key="1">
    <source>
        <dbReference type="ARBA" id="ARBA00022801"/>
    </source>
</evidence>
<evidence type="ECO:0000313" key="3">
    <source>
        <dbReference type="EMBL" id="MPM66659.1"/>
    </source>
</evidence>
<dbReference type="PROSITE" id="PS00893">
    <property type="entry name" value="NUDIX_BOX"/>
    <property type="match status" value="1"/>
</dbReference>
<dbReference type="EMBL" id="VSSQ01021221">
    <property type="protein sequence ID" value="MPM66659.1"/>
    <property type="molecule type" value="Genomic_DNA"/>
</dbReference>
<gene>
    <name evidence="3" type="primary">rppH_10</name>
    <name evidence="3" type="ORF">SDC9_113569</name>
</gene>
<reference evidence="3" key="1">
    <citation type="submission" date="2019-08" db="EMBL/GenBank/DDBJ databases">
        <authorList>
            <person name="Kucharzyk K."/>
            <person name="Murdoch R.W."/>
            <person name="Higgins S."/>
            <person name="Loffler F."/>
        </authorList>
    </citation>
    <scope>NUCLEOTIDE SEQUENCE</scope>
</reference>
<dbReference type="GO" id="GO:0016787">
    <property type="term" value="F:hydrolase activity"/>
    <property type="evidence" value="ECO:0007669"/>
    <property type="project" value="UniProtKB-KW"/>
</dbReference>
<keyword evidence="1 3" id="KW-0378">Hydrolase</keyword>
<dbReference type="PANTHER" id="PTHR43736:SF1">
    <property type="entry name" value="DIHYDRONEOPTERIN TRIPHOSPHATE DIPHOSPHATASE"/>
    <property type="match status" value="1"/>
</dbReference>
<accession>A0A645BMF5</accession>
<comment type="caution">
    <text evidence="3">The sequence shown here is derived from an EMBL/GenBank/DDBJ whole genome shotgun (WGS) entry which is preliminary data.</text>
</comment>
<name>A0A645BMF5_9ZZZZ</name>
<dbReference type="Gene3D" id="3.90.79.10">
    <property type="entry name" value="Nucleoside Triphosphate Pyrophosphohydrolase"/>
    <property type="match status" value="1"/>
</dbReference>
<sequence length="138" mass="16349">MVQRVNVQVFVFCKNPCFKVLILKRTPKRSGYWQPVCGGVETGENFIETVLREVWEETGISNMKLIRDLEYTFEYEEPKNGVLLDMQDFCFAAEVEDIPEVKLSEEHEEYKWCSYDEAKEYLTWKHNLIALEKLINNI</sequence>
<dbReference type="SUPFAM" id="SSF55811">
    <property type="entry name" value="Nudix"/>
    <property type="match status" value="1"/>
</dbReference>
<dbReference type="InterPro" id="IPR020084">
    <property type="entry name" value="NUDIX_hydrolase_CS"/>
</dbReference>
<dbReference type="Pfam" id="PF00293">
    <property type="entry name" value="NUDIX"/>
    <property type="match status" value="1"/>
</dbReference>
<proteinExistence type="predicted"/>
<dbReference type="InterPro" id="IPR015797">
    <property type="entry name" value="NUDIX_hydrolase-like_dom_sf"/>
</dbReference>
<dbReference type="InterPro" id="IPR000086">
    <property type="entry name" value="NUDIX_hydrolase_dom"/>
</dbReference>
<protein>
    <submittedName>
        <fullName evidence="3">RNA pyrophosphohydrolase</fullName>
        <ecNumber evidence="3">3.6.1.-</ecNumber>
    </submittedName>
</protein>
<dbReference type="EC" id="3.6.1.-" evidence="3"/>